<feature type="transmembrane region" description="Helical" evidence="5">
    <location>
        <begin position="195"/>
        <end position="215"/>
    </location>
</feature>
<dbReference type="OrthoDB" id="1641132at2759"/>
<evidence type="ECO:0000259" key="6">
    <source>
        <dbReference type="Pfam" id="PF13664"/>
    </source>
</evidence>
<comment type="subcellular location">
    <subcellularLocation>
        <location evidence="1">Membrane</location>
    </subcellularLocation>
</comment>
<feature type="transmembrane region" description="Helical" evidence="5">
    <location>
        <begin position="161"/>
        <end position="183"/>
    </location>
</feature>
<reference evidence="7" key="1">
    <citation type="submission" date="2022-01" db="EMBL/GenBank/DDBJ databases">
        <authorList>
            <person name="King R."/>
        </authorList>
    </citation>
    <scope>NUCLEOTIDE SEQUENCE</scope>
</reference>
<name>A0A9P0GRM3_9CUCU</name>
<feature type="transmembrane region" description="Helical" evidence="5">
    <location>
        <begin position="264"/>
        <end position="284"/>
    </location>
</feature>
<keyword evidence="8" id="KW-1185">Reference proteome</keyword>
<feature type="domain" description="TMEM205-like" evidence="6">
    <location>
        <begin position="126"/>
        <end position="221"/>
    </location>
</feature>
<evidence type="ECO:0000256" key="5">
    <source>
        <dbReference type="SAM" id="Phobius"/>
    </source>
</evidence>
<dbReference type="Proteomes" id="UP001152799">
    <property type="component" value="Chromosome 12"/>
</dbReference>
<keyword evidence="2 5" id="KW-0812">Transmembrane</keyword>
<sequence length="293" mass="32540">MCRGTARVPNSENEIGFPLQVKYVPAIEGAFSTKGNMEENQNLEQLTQTIDVLAMMTSSTKDVLFGLSDYFGSLSETTIYKILRRTTQPAHLVTSVAVLCIAFLCFPTQSAVATLSPLWTLLYLGCFSAHFGAQIWMTFVSGLALYFSLPRHNFGSVQQVLFPKYFCLNSFLSLITLAIFLRVKNGQLGTVENGVQAFAMSFCFLTELVIFLYLTPPLLALIAIKTEIEKEAGVGLEIGKLEPGKLLKCPHYVKIHRSFRKIHMSIAMGNVLTMACTSLHLYYLSCKLCTLTL</sequence>
<evidence type="ECO:0000256" key="1">
    <source>
        <dbReference type="ARBA" id="ARBA00004370"/>
    </source>
</evidence>
<evidence type="ECO:0000313" key="7">
    <source>
        <dbReference type="EMBL" id="CAH1124453.1"/>
    </source>
</evidence>
<accession>A0A9P0GRM3</accession>
<feature type="transmembrane region" description="Helical" evidence="5">
    <location>
        <begin position="90"/>
        <end position="109"/>
    </location>
</feature>
<dbReference type="EMBL" id="OU892288">
    <property type="protein sequence ID" value="CAH1124453.1"/>
    <property type="molecule type" value="Genomic_DNA"/>
</dbReference>
<evidence type="ECO:0000313" key="8">
    <source>
        <dbReference type="Proteomes" id="UP001152799"/>
    </source>
</evidence>
<dbReference type="GO" id="GO:0016020">
    <property type="term" value="C:membrane"/>
    <property type="evidence" value="ECO:0007669"/>
    <property type="project" value="UniProtKB-SubCell"/>
</dbReference>
<keyword evidence="4 5" id="KW-0472">Membrane</keyword>
<dbReference type="InterPro" id="IPR053009">
    <property type="entry name" value="Xanthocillin_Biosynth-Assoc"/>
</dbReference>
<evidence type="ECO:0000256" key="2">
    <source>
        <dbReference type="ARBA" id="ARBA00022692"/>
    </source>
</evidence>
<organism evidence="7 8">
    <name type="scientific">Ceutorhynchus assimilis</name>
    <name type="common">cabbage seed weevil</name>
    <dbReference type="NCBI Taxonomy" id="467358"/>
    <lineage>
        <taxon>Eukaryota</taxon>
        <taxon>Metazoa</taxon>
        <taxon>Ecdysozoa</taxon>
        <taxon>Arthropoda</taxon>
        <taxon>Hexapoda</taxon>
        <taxon>Insecta</taxon>
        <taxon>Pterygota</taxon>
        <taxon>Neoptera</taxon>
        <taxon>Endopterygota</taxon>
        <taxon>Coleoptera</taxon>
        <taxon>Polyphaga</taxon>
        <taxon>Cucujiformia</taxon>
        <taxon>Curculionidae</taxon>
        <taxon>Ceutorhynchinae</taxon>
        <taxon>Ceutorhynchus</taxon>
    </lineage>
</organism>
<proteinExistence type="predicted"/>
<keyword evidence="3 5" id="KW-1133">Transmembrane helix</keyword>
<evidence type="ECO:0000256" key="4">
    <source>
        <dbReference type="ARBA" id="ARBA00023136"/>
    </source>
</evidence>
<evidence type="ECO:0000256" key="3">
    <source>
        <dbReference type="ARBA" id="ARBA00022989"/>
    </source>
</evidence>
<feature type="transmembrane region" description="Helical" evidence="5">
    <location>
        <begin position="121"/>
        <end position="149"/>
    </location>
</feature>
<gene>
    <name evidence="7" type="ORF">CEUTPL_LOCUS3400</name>
</gene>
<dbReference type="PANTHER" id="PTHR23241:SF102">
    <property type="entry name" value="LD23009P"/>
    <property type="match status" value="1"/>
</dbReference>
<dbReference type="AlphaFoldDB" id="A0A9P0GRM3"/>
<dbReference type="InterPro" id="IPR025423">
    <property type="entry name" value="TMEM205-like"/>
</dbReference>
<protein>
    <recommendedName>
        <fullName evidence="6">TMEM205-like domain-containing protein</fullName>
    </recommendedName>
</protein>
<dbReference type="PANTHER" id="PTHR23241">
    <property type="entry name" value="LATE EMBRYOGENESIS ABUNDANT PLANTS LEA-RELATED"/>
    <property type="match status" value="1"/>
</dbReference>
<dbReference type="Pfam" id="PF13664">
    <property type="entry name" value="DUF4149"/>
    <property type="match status" value="1"/>
</dbReference>